<evidence type="ECO:0000313" key="1">
    <source>
        <dbReference type="EMBL" id="KAA6368164.1"/>
    </source>
</evidence>
<comment type="caution">
    <text evidence="1">The sequence shown here is derived from an EMBL/GenBank/DDBJ whole genome shotgun (WGS) entry which is preliminary data.</text>
</comment>
<dbReference type="EMBL" id="SNRW01017621">
    <property type="protein sequence ID" value="KAA6368164.1"/>
    <property type="molecule type" value="Genomic_DNA"/>
</dbReference>
<reference evidence="1 2" key="1">
    <citation type="submission" date="2019-03" db="EMBL/GenBank/DDBJ databases">
        <title>Single cell metagenomics reveals metabolic interactions within the superorganism composed of flagellate Streblomastix strix and complex community of Bacteroidetes bacteria on its surface.</title>
        <authorList>
            <person name="Treitli S.C."/>
            <person name="Kolisko M."/>
            <person name="Husnik F."/>
            <person name="Keeling P."/>
            <person name="Hampl V."/>
        </authorList>
    </citation>
    <scope>NUCLEOTIDE SEQUENCE [LARGE SCALE GENOMIC DNA]</scope>
    <source>
        <strain evidence="1">ST1C</strain>
    </source>
</reference>
<evidence type="ECO:0000313" key="2">
    <source>
        <dbReference type="Proteomes" id="UP000324800"/>
    </source>
</evidence>
<gene>
    <name evidence="1" type="ORF">EZS28_036308</name>
</gene>
<sequence length="385" mass="43412">PDVYTKPEVNELLNEKADKTDLEDYYSKSETYARDEVYSKNETNTLFDQKVNEAALDDYYTKFETYIKFEVYNITETDQKLGLKVEKIDFNEYFSKSEDDAMLLLKADKIDLIDSYAKSEDDVLQLLNNSKANLIDSQTKTEINQKLELKADKTDLIESYTISEDQAMLLLKVNKTYLISSYYKSEDDAMLLLKADRTDSHNVSDLSSAQTISGQKQFAKISVQSVSKLSKNDASILLAGDGDMQVSSLVTQPQLQEIRDIATGKSKGFVFSTQEELNDWMAIQDNVTNLAIEYYLHIVDKEVTEYWWDGNDLKLLETELSVMNNVIATLGVATGSDNAITDLSINGNALTSAKNTSFATTRFDQSITRTKTIAITIISNGIQYS</sequence>
<dbReference type="Proteomes" id="UP000324800">
    <property type="component" value="Unassembled WGS sequence"/>
</dbReference>
<name>A0A5J4UD65_9EUKA</name>
<accession>A0A5J4UD65</accession>
<feature type="non-terminal residue" evidence="1">
    <location>
        <position position="1"/>
    </location>
</feature>
<proteinExistence type="predicted"/>
<protein>
    <submittedName>
        <fullName evidence="1">Uncharacterized protein</fullName>
    </submittedName>
</protein>
<organism evidence="1 2">
    <name type="scientific">Streblomastix strix</name>
    <dbReference type="NCBI Taxonomy" id="222440"/>
    <lineage>
        <taxon>Eukaryota</taxon>
        <taxon>Metamonada</taxon>
        <taxon>Preaxostyla</taxon>
        <taxon>Oxymonadida</taxon>
        <taxon>Streblomastigidae</taxon>
        <taxon>Streblomastix</taxon>
    </lineage>
</organism>
<dbReference type="AlphaFoldDB" id="A0A5J4UD65"/>